<reference evidence="1 2" key="1">
    <citation type="submission" date="2016-10" db="EMBL/GenBank/DDBJ databases">
        <authorList>
            <person name="de Groot N.N."/>
        </authorList>
    </citation>
    <scope>NUCLEOTIDE SEQUENCE [LARGE SCALE GENOMIC DNA]</scope>
    <source>
        <strain evidence="1 2">DSM 527</strain>
    </source>
</reference>
<evidence type="ECO:0000313" key="1">
    <source>
        <dbReference type="EMBL" id="SDG03379.1"/>
    </source>
</evidence>
<dbReference type="Proteomes" id="UP000199045">
    <property type="component" value="Unassembled WGS sequence"/>
</dbReference>
<evidence type="ECO:0000313" key="2">
    <source>
        <dbReference type="Proteomes" id="UP000199045"/>
    </source>
</evidence>
<gene>
    <name evidence="1" type="ORF">SAMN04488121_103236</name>
</gene>
<dbReference type="EMBL" id="FNBN01000003">
    <property type="protein sequence ID" value="SDG03379.1"/>
    <property type="molecule type" value="Genomic_DNA"/>
</dbReference>
<name>A0A1G7QZR4_CHIFI</name>
<dbReference type="AlphaFoldDB" id="A0A1G7QZR4"/>
<organism evidence="1 2">
    <name type="scientific">Chitinophaga filiformis</name>
    <name type="common">Myxococcus filiformis</name>
    <name type="synonym">Flexibacter filiformis</name>
    <dbReference type="NCBI Taxonomy" id="104663"/>
    <lineage>
        <taxon>Bacteria</taxon>
        <taxon>Pseudomonadati</taxon>
        <taxon>Bacteroidota</taxon>
        <taxon>Chitinophagia</taxon>
        <taxon>Chitinophagales</taxon>
        <taxon>Chitinophagaceae</taxon>
        <taxon>Chitinophaga</taxon>
    </lineage>
</organism>
<sequence length="38" mass="4671">MMLRPCVDNSVKQEWPSRFNAEQPFLYYFHFSVYLNNV</sequence>
<protein>
    <submittedName>
        <fullName evidence="1">Uncharacterized protein</fullName>
    </submittedName>
</protein>
<proteinExistence type="predicted"/>
<accession>A0A1G7QZR4</accession>